<dbReference type="PANTHER" id="PTHR40032">
    <property type="entry name" value="EXPORTED PROTEIN-RELATED"/>
    <property type="match status" value="1"/>
</dbReference>
<dbReference type="EMBL" id="JBHSPF010000030">
    <property type="protein sequence ID" value="MFC5628731.1"/>
    <property type="molecule type" value="Genomic_DNA"/>
</dbReference>
<comment type="caution">
    <text evidence="2">The sequence shown here is derived from an EMBL/GenBank/DDBJ whole genome shotgun (WGS) entry which is preliminary data.</text>
</comment>
<reference evidence="3" key="1">
    <citation type="journal article" date="2019" name="Int. J. Syst. Evol. Microbiol.">
        <title>The Global Catalogue of Microorganisms (GCM) 10K type strain sequencing project: providing services to taxonomists for standard genome sequencing and annotation.</title>
        <authorList>
            <consortium name="The Broad Institute Genomics Platform"/>
            <consortium name="The Broad Institute Genome Sequencing Center for Infectious Disease"/>
            <person name="Wu L."/>
            <person name="Ma J."/>
        </authorList>
    </citation>
    <scope>NUCLEOTIDE SEQUENCE [LARGE SCALE GENOMIC DNA]</scope>
    <source>
        <strain evidence="3">CGMCC 1.15790</strain>
    </source>
</reference>
<dbReference type="RefSeq" id="WP_270895304.1">
    <property type="nucleotide sequence ID" value="NZ_JBHSPF010000030.1"/>
</dbReference>
<sequence>MRKKWQIALKTYLESWLAYQLEPHRRCSSLTLQDKESLDRFKESLSKRHAQLLKINVKICPFRMQRIEGMEKVTYMLQVARLVKIKNHIHMEEQIVKRQSGIYDGYLVTDEEIREDTMQKREEFPIHSPSIERFDYNRRAAVQYAERWWNDYNPAFHAFQNDCTNYVSQCLYAGGAPMRGAPDRNQGWWYHGNAWSYSWAVAHSLRWHLSSSLTGLTAVEKNEATELGLGDVICYDFNGDGRWQHTTIVTNFDGNGEPLVNAHTSNSRSRYWTYEDSTAWTPSIQYKFFRIGS</sequence>
<evidence type="ECO:0000313" key="2">
    <source>
        <dbReference type="EMBL" id="MFC5628731.1"/>
    </source>
</evidence>
<gene>
    <name evidence="2" type="ORF">ACFPTR_07460</name>
</gene>
<dbReference type="Pfam" id="PF12671">
    <property type="entry name" value="Amidase_6"/>
    <property type="match status" value="1"/>
</dbReference>
<feature type="domain" description="Putative amidase" evidence="1">
    <location>
        <begin position="135"/>
        <end position="287"/>
    </location>
</feature>
<dbReference type="Proteomes" id="UP001596143">
    <property type="component" value="Unassembled WGS sequence"/>
</dbReference>
<accession>A0ABW0U5K9</accession>
<name>A0ABW0U5K9_9BACI</name>
<protein>
    <submittedName>
        <fullName evidence="2">Amidase domain-containing protein</fullName>
    </submittedName>
</protein>
<dbReference type="PANTHER" id="PTHR40032:SF1">
    <property type="entry name" value="EXPORTED PROTEIN"/>
    <property type="match status" value="1"/>
</dbReference>
<evidence type="ECO:0000259" key="1">
    <source>
        <dbReference type="Pfam" id="PF12671"/>
    </source>
</evidence>
<evidence type="ECO:0000313" key="3">
    <source>
        <dbReference type="Proteomes" id="UP001596143"/>
    </source>
</evidence>
<keyword evidence="3" id="KW-1185">Reference proteome</keyword>
<proteinExistence type="predicted"/>
<organism evidence="2 3">
    <name type="scientific">Aliibacillus thermotolerans</name>
    <dbReference type="NCBI Taxonomy" id="1834418"/>
    <lineage>
        <taxon>Bacteria</taxon>
        <taxon>Bacillati</taxon>
        <taxon>Bacillota</taxon>
        <taxon>Bacilli</taxon>
        <taxon>Bacillales</taxon>
        <taxon>Bacillaceae</taxon>
        <taxon>Aliibacillus</taxon>
    </lineage>
</organism>
<dbReference type="InterPro" id="IPR024301">
    <property type="entry name" value="Amidase_6"/>
</dbReference>